<name>A0A1S9P8M9_9SPHI</name>
<dbReference type="AlphaFoldDB" id="A0A1S9P8M9"/>
<comment type="caution">
    <text evidence="1">The sequence shown here is derived from an EMBL/GenBank/DDBJ whole genome shotgun (WGS) entry which is preliminary data.</text>
</comment>
<organism evidence="1 2">
    <name type="scientific">Mucilaginibacter pedocola</name>
    <dbReference type="NCBI Taxonomy" id="1792845"/>
    <lineage>
        <taxon>Bacteria</taxon>
        <taxon>Pseudomonadati</taxon>
        <taxon>Bacteroidota</taxon>
        <taxon>Sphingobacteriia</taxon>
        <taxon>Sphingobacteriales</taxon>
        <taxon>Sphingobacteriaceae</taxon>
        <taxon>Mucilaginibacter</taxon>
    </lineage>
</organism>
<dbReference type="Proteomes" id="UP000189739">
    <property type="component" value="Unassembled WGS sequence"/>
</dbReference>
<dbReference type="Pfam" id="PF15428">
    <property type="entry name" value="Imm26"/>
    <property type="match status" value="1"/>
</dbReference>
<dbReference type="RefSeq" id="WP_078350617.1">
    <property type="nucleotide sequence ID" value="NZ_MBTF01000036.1"/>
</dbReference>
<protein>
    <recommendedName>
        <fullName evidence="3">Immunity protein 26</fullName>
    </recommendedName>
</protein>
<keyword evidence="2" id="KW-1185">Reference proteome</keyword>
<reference evidence="1 2" key="1">
    <citation type="submission" date="2016-07" db="EMBL/GenBank/DDBJ databases">
        <title>Genomic analysis of zinc-resistant bacterium Mucilaginibacter pedocola TBZ30.</title>
        <authorList>
            <person name="Huang J."/>
            <person name="Tang J."/>
        </authorList>
    </citation>
    <scope>NUCLEOTIDE SEQUENCE [LARGE SCALE GENOMIC DNA]</scope>
    <source>
        <strain evidence="1 2">TBZ30</strain>
    </source>
</reference>
<gene>
    <name evidence="1" type="ORF">BC343_14530</name>
</gene>
<dbReference type="InterPro" id="IPR029278">
    <property type="entry name" value="Imm26"/>
</dbReference>
<evidence type="ECO:0008006" key="3">
    <source>
        <dbReference type="Google" id="ProtNLM"/>
    </source>
</evidence>
<dbReference type="EMBL" id="MBTF01000036">
    <property type="protein sequence ID" value="OOQ57324.1"/>
    <property type="molecule type" value="Genomic_DNA"/>
</dbReference>
<evidence type="ECO:0000313" key="2">
    <source>
        <dbReference type="Proteomes" id="UP000189739"/>
    </source>
</evidence>
<proteinExistence type="predicted"/>
<evidence type="ECO:0000313" key="1">
    <source>
        <dbReference type="EMBL" id="OOQ57324.1"/>
    </source>
</evidence>
<accession>A0A1S9P8M9</accession>
<sequence length="407" mass="46781">MVFELSNEQRAYFGLEPVLPHWEKVVLKGDAYRSESILYFEGDVIKRQIVSTDLKYEEHQYDDLTRGRIVLLPKTGKGKEKKLSASVLESRQPVGVYCIIGSDGSTIVGNYDTQTTFYNARWEYPFKKDTLAQSIERLVNGFIKNSPLNHLTEIAEFKHARRKHQKFKTGDFFAFKISRTQYAFGRVLVDINLLKKRNVLSEEHGIGFLMAKPVLVKVYAYLSDHKYIDIDVLKNAPALPSDYMMDNLLLYGQYEVIGHSELTPDEMDFPMSYGSHVSSGRLTSFLQWGLIHKELPKSVFNKYFAADNPFAPKDRPSCPVTNPYGYYSIGFHPHNCYLYQIEAAIENNNQPYNNQQADFKSHFDLRNPSNKEIRDELMTAFGLDPAKNYDDNCRLTNTPTSQALLNL</sequence>
<dbReference type="OrthoDB" id="1814150at2"/>